<dbReference type="GO" id="GO:0008270">
    <property type="term" value="F:zinc ion binding"/>
    <property type="evidence" value="ECO:0007669"/>
    <property type="project" value="UniProtKB-KW"/>
</dbReference>
<name>A0A813S119_9BILA</name>
<sequence>MAKKIFKTKVQLENKTLNEQETEKISYEFYKTNKKLEKDMKSLKFYGNCRVCNDDATGVHFGVSSCEACRKFFKRSIMNHNKYNCVEKKCAIFKRQGLKCNYCKWNACIQAGMSKNIDKMFSFKSPIQKAPKLLQKETNHTKNQENRTEIKEEPIEFEFSQSSSYYYESNQNI</sequence>
<dbReference type="PRINTS" id="PR00047">
    <property type="entry name" value="STROIDFINGER"/>
</dbReference>
<dbReference type="SMART" id="SM00399">
    <property type="entry name" value="ZnF_C4"/>
    <property type="match status" value="1"/>
</dbReference>
<dbReference type="GO" id="GO:0004879">
    <property type="term" value="F:nuclear receptor activity"/>
    <property type="evidence" value="ECO:0007669"/>
    <property type="project" value="TreeGrafter"/>
</dbReference>
<dbReference type="Proteomes" id="UP000663879">
    <property type="component" value="Unassembled WGS sequence"/>
</dbReference>
<dbReference type="PROSITE" id="PS00031">
    <property type="entry name" value="NUCLEAR_REC_DBD_1"/>
    <property type="match status" value="1"/>
</dbReference>
<dbReference type="GO" id="GO:0045944">
    <property type="term" value="P:positive regulation of transcription by RNA polymerase II"/>
    <property type="evidence" value="ECO:0007669"/>
    <property type="project" value="TreeGrafter"/>
</dbReference>
<comment type="caution">
    <text evidence="10">The sequence shown here is derived from an EMBL/GenBank/DDBJ whole genome shotgun (WGS) entry which is preliminary data.</text>
</comment>
<evidence type="ECO:0000256" key="2">
    <source>
        <dbReference type="ARBA" id="ARBA00022771"/>
    </source>
</evidence>
<evidence type="ECO:0000313" key="11">
    <source>
        <dbReference type="Proteomes" id="UP000663879"/>
    </source>
</evidence>
<dbReference type="GO" id="GO:0030154">
    <property type="term" value="P:cell differentiation"/>
    <property type="evidence" value="ECO:0007669"/>
    <property type="project" value="TreeGrafter"/>
</dbReference>
<dbReference type="GO" id="GO:0000978">
    <property type="term" value="F:RNA polymerase II cis-regulatory region sequence-specific DNA binding"/>
    <property type="evidence" value="ECO:0007669"/>
    <property type="project" value="TreeGrafter"/>
</dbReference>
<evidence type="ECO:0000256" key="6">
    <source>
        <dbReference type="ARBA" id="ARBA00023163"/>
    </source>
</evidence>
<accession>A0A813S119</accession>
<dbReference type="GO" id="GO:0000122">
    <property type="term" value="P:negative regulation of transcription by RNA polymerase II"/>
    <property type="evidence" value="ECO:0007669"/>
    <property type="project" value="TreeGrafter"/>
</dbReference>
<evidence type="ECO:0000256" key="1">
    <source>
        <dbReference type="ARBA" id="ARBA00022723"/>
    </source>
</evidence>
<evidence type="ECO:0000256" key="7">
    <source>
        <dbReference type="ARBA" id="ARBA00023170"/>
    </source>
</evidence>
<keyword evidence="1" id="KW-0479">Metal-binding</keyword>
<dbReference type="GO" id="GO:0009755">
    <property type="term" value="P:hormone-mediated signaling pathway"/>
    <property type="evidence" value="ECO:0007669"/>
    <property type="project" value="TreeGrafter"/>
</dbReference>
<dbReference type="AlphaFoldDB" id="A0A813S119"/>
<feature type="domain" description="Nuclear receptor" evidence="9">
    <location>
        <begin position="46"/>
        <end position="120"/>
    </location>
</feature>
<keyword evidence="8" id="KW-0539">Nucleus</keyword>
<keyword evidence="6" id="KW-0804">Transcription</keyword>
<gene>
    <name evidence="10" type="ORF">OXX778_LOCUS5903</name>
</gene>
<keyword evidence="5" id="KW-0238">DNA-binding</keyword>
<keyword evidence="2" id="KW-0863">Zinc-finger</keyword>
<dbReference type="PANTHER" id="PTHR24082">
    <property type="entry name" value="NUCLEAR HORMONE RECEPTOR"/>
    <property type="match status" value="1"/>
</dbReference>
<keyword evidence="7" id="KW-0675">Receptor</keyword>
<keyword evidence="3" id="KW-0862">Zinc</keyword>
<reference evidence="10" key="1">
    <citation type="submission" date="2021-02" db="EMBL/GenBank/DDBJ databases">
        <authorList>
            <person name="Nowell W R."/>
        </authorList>
    </citation>
    <scope>NUCLEOTIDE SEQUENCE</scope>
    <source>
        <strain evidence="10">Ploen Becks lab</strain>
    </source>
</reference>
<dbReference type="PANTHER" id="PTHR24082:SF497">
    <property type="entry name" value="PEROXISOME PROLIFERATOR-ACTIVATED RECEPTOR GAMMA-LIKE"/>
    <property type="match status" value="1"/>
</dbReference>
<dbReference type="PROSITE" id="PS51030">
    <property type="entry name" value="NUCLEAR_REC_DBD_2"/>
    <property type="match status" value="1"/>
</dbReference>
<evidence type="ECO:0000256" key="8">
    <source>
        <dbReference type="ARBA" id="ARBA00023242"/>
    </source>
</evidence>
<dbReference type="EMBL" id="CAJNOC010000668">
    <property type="protein sequence ID" value="CAF0789697.1"/>
    <property type="molecule type" value="Genomic_DNA"/>
</dbReference>
<dbReference type="Pfam" id="PF00105">
    <property type="entry name" value="zf-C4"/>
    <property type="match status" value="1"/>
</dbReference>
<dbReference type="InterPro" id="IPR001628">
    <property type="entry name" value="Znf_hrmn_rcpt"/>
</dbReference>
<keyword evidence="4" id="KW-0805">Transcription regulation</keyword>
<dbReference type="OrthoDB" id="6159439at2759"/>
<keyword evidence="11" id="KW-1185">Reference proteome</keyword>
<evidence type="ECO:0000256" key="5">
    <source>
        <dbReference type="ARBA" id="ARBA00023125"/>
    </source>
</evidence>
<dbReference type="InterPro" id="IPR013088">
    <property type="entry name" value="Znf_NHR/GATA"/>
</dbReference>
<evidence type="ECO:0000259" key="9">
    <source>
        <dbReference type="PROSITE" id="PS51030"/>
    </source>
</evidence>
<dbReference type="InterPro" id="IPR050234">
    <property type="entry name" value="Nuclear_hormone_rcpt_NR1"/>
</dbReference>
<evidence type="ECO:0000256" key="4">
    <source>
        <dbReference type="ARBA" id="ARBA00023015"/>
    </source>
</evidence>
<protein>
    <recommendedName>
        <fullName evidence="9">Nuclear receptor domain-containing protein</fullName>
    </recommendedName>
</protein>
<evidence type="ECO:0000313" key="10">
    <source>
        <dbReference type="EMBL" id="CAF0789697.1"/>
    </source>
</evidence>
<dbReference type="SUPFAM" id="SSF57716">
    <property type="entry name" value="Glucocorticoid receptor-like (DNA-binding domain)"/>
    <property type="match status" value="1"/>
</dbReference>
<organism evidence="10 11">
    <name type="scientific">Brachionus calyciflorus</name>
    <dbReference type="NCBI Taxonomy" id="104777"/>
    <lineage>
        <taxon>Eukaryota</taxon>
        <taxon>Metazoa</taxon>
        <taxon>Spiralia</taxon>
        <taxon>Gnathifera</taxon>
        <taxon>Rotifera</taxon>
        <taxon>Eurotatoria</taxon>
        <taxon>Monogononta</taxon>
        <taxon>Pseudotrocha</taxon>
        <taxon>Ploima</taxon>
        <taxon>Brachionidae</taxon>
        <taxon>Brachionus</taxon>
    </lineage>
</organism>
<proteinExistence type="predicted"/>
<evidence type="ECO:0000256" key="3">
    <source>
        <dbReference type="ARBA" id="ARBA00022833"/>
    </source>
</evidence>
<dbReference type="Gene3D" id="3.30.50.10">
    <property type="entry name" value="Erythroid Transcription Factor GATA-1, subunit A"/>
    <property type="match status" value="1"/>
</dbReference>
<dbReference type="GO" id="GO:0019216">
    <property type="term" value="P:regulation of lipid metabolic process"/>
    <property type="evidence" value="ECO:0007669"/>
    <property type="project" value="TreeGrafter"/>
</dbReference>